<dbReference type="RefSeq" id="WP_157584417.1">
    <property type="nucleotide sequence ID" value="NZ_WPIN01000003.1"/>
</dbReference>
<dbReference type="GO" id="GO:0012505">
    <property type="term" value="C:endomembrane system"/>
    <property type="evidence" value="ECO:0007669"/>
    <property type="project" value="TreeGrafter"/>
</dbReference>
<dbReference type="Proteomes" id="UP000436006">
    <property type="component" value="Unassembled WGS sequence"/>
</dbReference>
<proteinExistence type="inferred from homology"/>
<organism evidence="5 6">
    <name type="scientific">Spirosoma arboris</name>
    <dbReference type="NCBI Taxonomy" id="2682092"/>
    <lineage>
        <taxon>Bacteria</taxon>
        <taxon>Pseudomonadati</taxon>
        <taxon>Bacteroidota</taxon>
        <taxon>Cytophagia</taxon>
        <taxon>Cytophagales</taxon>
        <taxon>Cytophagaceae</taxon>
        <taxon>Spirosoma</taxon>
    </lineage>
</organism>
<feature type="domain" description="Strictosidine synthase conserved region" evidence="4">
    <location>
        <begin position="156"/>
        <end position="244"/>
    </location>
</feature>
<keyword evidence="2" id="KW-0597">Phosphoprotein</keyword>
<gene>
    <name evidence="5" type="ORF">GO755_08975</name>
</gene>
<sequence>MQITFSLPKFLLSIAIGLPMGLTSCSLHPQAWSPSPKPAFAGTTALNEELSTSKKVSIDGWYGPEDIVFDQSGNLYCGVHISSTDFTDGRILKIDTSGKVEIYYNSRSWVSGLHFDATGNLIALSHKEGLIRISPDKKVTLLANKDENGKPFLIPNGLDIASDGKIYFSNTSDKSAYTIPYGRKVILEVNPIGGFYCYDPKSGKVNTLLEGTYFGNGVVLSKDESYVLLVETSKYRVLKYWLKGKKVGQTETFIDNLPGFPNGISIREDGSYWLGFSTKRTDALDKIHSKPGIKKLVYALPNFLQPKAEKFGMIMNISADGKILHSLFDTQGTILSEAGAVKEQNGYLYIGGDVLSHIRKYQLKNNTSN</sequence>
<comment type="similarity">
    <text evidence="1">Belongs to the strictosidine synthase family.</text>
</comment>
<keyword evidence="3" id="KW-0325">Glycoprotein</keyword>
<accession>A0A7K1S8L7</accession>
<evidence type="ECO:0000259" key="4">
    <source>
        <dbReference type="Pfam" id="PF03088"/>
    </source>
</evidence>
<dbReference type="PANTHER" id="PTHR10426">
    <property type="entry name" value="STRICTOSIDINE SYNTHASE-RELATED"/>
    <property type="match status" value="1"/>
</dbReference>
<dbReference type="AlphaFoldDB" id="A0A7K1S8L7"/>
<evidence type="ECO:0000256" key="1">
    <source>
        <dbReference type="ARBA" id="ARBA00009191"/>
    </source>
</evidence>
<evidence type="ECO:0000313" key="5">
    <source>
        <dbReference type="EMBL" id="MVM30164.1"/>
    </source>
</evidence>
<dbReference type="Pfam" id="PF20067">
    <property type="entry name" value="SSL_N"/>
    <property type="match status" value="1"/>
</dbReference>
<dbReference type="Gene3D" id="2.120.10.30">
    <property type="entry name" value="TolB, C-terminal domain"/>
    <property type="match status" value="1"/>
</dbReference>
<evidence type="ECO:0000256" key="3">
    <source>
        <dbReference type="ARBA" id="ARBA00023180"/>
    </source>
</evidence>
<comment type="caution">
    <text evidence="5">The sequence shown here is derived from an EMBL/GenBank/DDBJ whole genome shotgun (WGS) entry which is preliminary data.</text>
</comment>
<dbReference type="Pfam" id="PF03088">
    <property type="entry name" value="Str_synth"/>
    <property type="match status" value="1"/>
</dbReference>
<evidence type="ECO:0000256" key="2">
    <source>
        <dbReference type="ARBA" id="ARBA00022553"/>
    </source>
</evidence>
<dbReference type="InterPro" id="IPR018119">
    <property type="entry name" value="Strictosidine_synth_cons-reg"/>
</dbReference>
<dbReference type="PANTHER" id="PTHR10426:SF88">
    <property type="entry name" value="ADIPOCYTE PLASMA MEMBRANE-ASSOCIATED PROTEIN HEMOMUCIN-RELATED"/>
    <property type="match status" value="1"/>
</dbReference>
<name>A0A7K1S8L7_9BACT</name>
<dbReference type="EMBL" id="WPIN01000003">
    <property type="protein sequence ID" value="MVM30164.1"/>
    <property type="molecule type" value="Genomic_DNA"/>
</dbReference>
<dbReference type="SUPFAM" id="SSF63829">
    <property type="entry name" value="Calcium-dependent phosphotriesterase"/>
    <property type="match status" value="1"/>
</dbReference>
<reference evidence="5 6" key="1">
    <citation type="submission" date="2019-12" db="EMBL/GenBank/DDBJ databases">
        <title>Spirosoma sp. HMF4905 genome sequencing and assembly.</title>
        <authorList>
            <person name="Kang H."/>
            <person name="Cha I."/>
            <person name="Kim H."/>
            <person name="Joh K."/>
        </authorList>
    </citation>
    <scope>NUCLEOTIDE SEQUENCE [LARGE SCALE GENOMIC DNA]</scope>
    <source>
        <strain evidence="5 6">HMF4905</strain>
    </source>
</reference>
<protein>
    <recommendedName>
        <fullName evidence="4">Strictosidine synthase conserved region domain-containing protein</fullName>
    </recommendedName>
</protein>
<evidence type="ECO:0000313" key="6">
    <source>
        <dbReference type="Proteomes" id="UP000436006"/>
    </source>
</evidence>
<dbReference type="InterPro" id="IPR011042">
    <property type="entry name" value="6-blade_b-propeller_TolB-like"/>
</dbReference>
<dbReference type="GO" id="GO:0016787">
    <property type="term" value="F:hydrolase activity"/>
    <property type="evidence" value="ECO:0007669"/>
    <property type="project" value="TreeGrafter"/>
</dbReference>
<keyword evidence="6" id="KW-1185">Reference proteome</keyword>